<dbReference type="SUPFAM" id="SSF52096">
    <property type="entry name" value="ClpP/crotonase"/>
    <property type="match status" value="1"/>
</dbReference>
<accession>A0A0D1EKI2</accession>
<dbReference type="PANTHER" id="PTHR43176">
    <property type="entry name" value="3-HYDROXYISOBUTYRYL-COA HYDROLASE-RELATED"/>
    <property type="match status" value="1"/>
</dbReference>
<dbReference type="RefSeq" id="WP_043918837.1">
    <property type="nucleotide sequence ID" value="NZ_FZPF01000006.1"/>
</dbReference>
<dbReference type="PANTHER" id="PTHR43176:SF3">
    <property type="entry name" value="3-HYDROXYISOBUTYRYL-COA HYDROLASE, MITOCHONDRIAL"/>
    <property type="match status" value="1"/>
</dbReference>
<dbReference type="EC" id="3.1.2.4" evidence="2"/>
<keyword evidence="5" id="KW-0456">Lyase</keyword>
<dbReference type="NCBIfam" id="NF004127">
    <property type="entry name" value="PRK05617.1"/>
    <property type="match status" value="1"/>
</dbReference>
<comment type="catalytic activity">
    <reaction evidence="1">
        <text>3-hydroxy-2-methylpropanoyl-CoA + H2O = 3-hydroxy-2-methylpropanoate + CoA + H(+)</text>
        <dbReference type="Rhea" id="RHEA:20888"/>
        <dbReference type="ChEBI" id="CHEBI:11805"/>
        <dbReference type="ChEBI" id="CHEBI:15377"/>
        <dbReference type="ChEBI" id="CHEBI:15378"/>
        <dbReference type="ChEBI" id="CHEBI:57287"/>
        <dbReference type="ChEBI" id="CHEBI:57340"/>
        <dbReference type="EC" id="3.1.2.4"/>
    </reaction>
</comment>
<keyword evidence="3" id="KW-0378">Hydrolase</keyword>
<dbReference type="STRING" id="935700.jaqu_20240"/>
<dbReference type="Proteomes" id="UP000032232">
    <property type="component" value="Unassembled WGS sequence"/>
</dbReference>
<dbReference type="GO" id="GO:0016829">
    <property type="term" value="F:lyase activity"/>
    <property type="evidence" value="ECO:0007669"/>
    <property type="project" value="UniProtKB-KW"/>
</dbReference>
<dbReference type="Gene3D" id="3.90.226.10">
    <property type="entry name" value="2-enoyl-CoA Hydratase, Chain A, domain 1"/>
    <property type="match status" value="1"/>
</dbReference>
<comment type="caution">
    <text evidence="5">The sequence shown here is derived from an EMBL/GenBank/DDBJ whole genome shotgun (WGS) entry which is preliminary data.</text>
</comment>
<dbReference type="GO" id="GO:0006574">
    <property type="term" value="P:L-valine catabolic process"/>
    <property type="evidence" value="ECO:0007669"/>
    <property type="project" value="TreeGrafter"/>
</dbReference>
<evidence type="ECO:0000259" key="4">
    <source>
        <dbReference type="Pfam" id="PF16113"/>
    </source>
</evidence>
<reference evidence="5 6" key="1">
    <citation type="submission" date="2015-02" db="EMBL/GenBank/DDBJ databases">
        <title>Genome Sequence of Jannaschia aquimarina DSM28248, a member of the Roseobacter clade.</title>
        <authorList>
            <person name="Voget S."/>
            <person name="Daniel R."/>
        </authorList>
    </citation>
    <scope>NUCLEOTIDE SEQUENCE [LARGE SCALE GENOMIC DNA]</scope>
    <source>
        <strain evidence="5 6">GSW-M26</strain>
    </source>
</reference>
<evidence type="ECO:0000313" key="6">
    <source>
        <dbReference type="Proteomes" id="UP000032232"/>
    </source>
</evidence>
<dbReference type="EMBL" id="JYFE01000037">
    <property type="protein sequence ID" value="KIT16270.1"/>
    <property type="molecule type" value="Genomic_DNA"/>
</dbReference>
<organism evidence="5 6">
    <name type="scientific">Jannaschia aquimarina</name>
    <dbReference type="NCBI Taxonomy" id="935700"/>
    <lineage>
        <taxon>Bacteria</taxon>
        <taxon>Pseudomonadati</taxon>
        <taxon>Pseudomonadota</taxon>
        <taxon>Alphaproteobacteria</taxon>
        <taxon>Rhodobacterales</taxon>
        <taxon>Roseobacteraceae</taxon>
        <taxon>Jannaschia</taxon>
    </lineage>
</organism>
<evidence type="ECO:0000313" key="5">
    <source>
        <dbReference type="EMBL" id="KIT16270.1"/>
    </source>
</evidence>
<dbReference type="InterPro" id="IPR029045">
    <property type="entry name" value="ClpP/crotonase-like_dom_sf"/>
</dbReference>
<dbReference type="CDD" id="cd06558">
    <property type="entry name" value="crotonase-like"/>
    <property type="match status" value="1"/>
</dbReference>
<sequence length="346" mass="36895">MSDDIHIRIEGRAGRITLSRPKALNALTWDMCLAIERALDSWEADEAVSLILIDGAGERAFCAGGDIAEMHEAAGRGDYGYGQRFWRDEYRMDAKLARFPKPVVTLLHGFVMGGGVGVGCHASHRVVRDDSRIAMPECAIGLVPDVGGSLLLRRAPGRLGAFLGVTGHRMGPGDAIRAGFADTYVPGDWAALTDALCEAGDVAALDAAAAPAPEAALTGWQEEIDRLYAAATLADLSRAVRDDGPAAQATRKALDANSPLAMACALEMQQRLAPTASIETALGLEYRFTHRALQSSDFVEGIRARIIDKDNAPVWRHPGPEAVPPVEVSAMLRPLGPDALNLEETP</sequence>
<dbReference type="InterPro" id="IPR045004">
    <property type="entry name" value="ECH_dom"/>
</dbReference>
<name>A0A0D1EKI2_9RHOB</name>
<keyword evidence="6" id="KW-1185">Reference proteome</keyword>
<evidence type="ECO:0000256" key="2">
    <source>
        <dbReference type="ARBA" id="ARBA00011915"/>
    </source>
</evidence>
<feature type="domain" description="Enoyl-CoA hydratase/isomerase" evidence="4">
    <location>
        <begin position="14"/>
        <end position="331"/>
    </location>
</feature>
<dbReference type="GO" id="GO:0005829">
    <property type="term" value="C:cytosol"/>
    <property type="evidence" value="ECO:0007669"/>
    <property type="project" value="TreeGrafter"/>
</dbReference>
<dbReference type="GO" id="GO:0003860">
    <property type="term" value="F:3-hydroxyisobutyryl-CoA hydrolase activity"/>
    <property type="evidence" value="ECO:0007669"/>
    <property type="project" value="UniProtKB-EC"/>
</dbReference>
<dbReference type="AlphaFoldDB" id="A0A0D1EKI2"/>
<evidence type="ECO:0000256" key="1">
    <source>
        <dbReference type="ARBA" id="ARBA00001709"/>
    </source>
</evidence>
<dbReference type="PATRIC" id="fig|935700.4.peg.2090"/>
<proteinExistence type="predicted"/>
<dbReference type="InterPro" id="IPR032259">
    <property type="entry name" value="HIBYL-CoA-H"/>
</dbReference>
<gene>
    <name evidence="5" type="primary">echA8_1</name>
    <name evidence="5" type="ORF">jaqu_20240</name>
</gene>
<dbReference type="Pfam" id="PF16113">
    <property type="entry name" value="ECH_2"/>
    <property type="match status" value="1"/>
</dbReference>
<protein>
    <recommendedName>
        <fullName evidence="2">3-hydroxyisobutyryl-CoA hydrolase</fullName>
        <ecNumber evidence="2">3.1.2.4</ecNumber>
    </recommendedName>
</protein>
<evidence type="ECO:0000256" key="3">
    <source>
        <dbReference type="ARBA" id="ARBA00022801"/>
    </source>
</evidence>